<feature type="transmembrane region" description="Helical" evidence="7">
    <location>
        <begin position="174"/>
        <end position="192"/>
    </location>
</feature>
<feature type="transmembrane region" description="Helical" evidence="7">
    <location>
        <begin position="85"/>
        <end position="108"/>
    </location>
</feature>
<name>A0A5S5C9D1_9FLAO</name>
<dbReference type="GO" id="GO:0004129">
    <property type="term" value="F:cytochrome-c oxidase activity"/>
    <property type="evidence" value="ECO:0007669"/>
    <property type="project" value="InterPro"/>
</dbReference>
<dbReference type="InterPro" id="IPR035973">
    <property type="entry name" value="Cyt_c_oxidase_su3-like_sf"/>
</dbReference>
<feature type="transmembrane region" description="Helical" evidence="7">
    <location>
        <begin position="52"/>
        <end position="73"/>
    </location>
</feature>
<keyword evidence="5 7" id="KW-0472">Membrane</keyword>
<comment type="subcellular location">
    <subcellularLocation>
        <location evidence="6">Cell membrane</location>
        <topology evidence="6">Multi-pass membrane protein</topology>
    </subcellularLocation>
    <subcellularLocation>
        <location evidence="1">Membrane</location>
        <topology evidence="1">Multi-pass membrane protein</topology>
    </subcellularLocation>
</comment>
<keyword evidence="3 6" id="KW-0812">Transmembrane</keyword>
<evidence type="ECO:0000256" key="5">
    <source>
        <dbReference type="ARBA" id="ARBA00023136"/>
    </source>
</evidence>
<evidence type="ECO:0000313" key="10">
    <source>
        <dbReference type="Proteomes" id="UP000324376"/>
    </source>
</evidence>
<dbReference type="GO" id="GO:0005886">
    <property type="term" value="C:plasma membrane"/>
    <property type="evidence" value="ECO:0007669"/>
    <property type="project" value="UniProtKB-SubCell"/>
</dbReference>
<dbReference type="PANTHER" id="PTHR11403">
    <property type="entry name" value="CYTOCHROME C OXIDASE SUBUNIT III"/>
    <property type="match status" value="1"/>
</dbReference>
<dbReference type="PROSITE" id="PS50253">
    <property type="entry name" value="COX3"/>
    <property type="match status" value="1"/>
</dbReference>
<dbReference type="Gene3D" id="1.20.120.80">
    <property type="entry name" value="Cytochrome c oxidase, subunit III, four-helix bundle"/>
    <property type="match status" value="1"/>
</dbReference>
<reference evidence="9 10" key="1">
    <citation type="submission" date="2019-07" db="EMBL/GenBank/DDBJ databases">
        <title>Genomic Encyclopedia of Archaeal and Bacterial Type Strains, Phase II (KMG-II): from individual species to whole genera.</title>
        <authorList>
            <person name="Goeker M."/>
        </authorList>
    </citation>
    <scope>NUCLEOTIDE SEQUENCE [LARGE SCALE GENOMIC DNA]</scope>
    <source>
        <strain evidence="9 10">DSM 17527</strain>
    </source>
</reference>
<dbReference type="EMBL" id="VNHU01000002">
    <property type="protein sequence ID" value="TYP76015.1"/>
    <property type="molecule type" value="Genomic_DNA"/>
</dbReference>
<dbReference type="Proteomes" id="UP000324376">
    <property type="component" value="Unassembled WGS sequence"/>
</dbReference>
<protein>
    <submittedName>
        <fullName evidence="9">Cytochrome c oxidase subunit 3</fullName>
    </submittedName>
</protein>
<evidence type="ECO:0000256" key="3">
    <source>
        <dbReference type="ARBA" id="ARBA00022692"/>
    </source>
</evidence>
<keyword evidence="10" id="KW-1185">Reference proteome</keyword>
<feature type="transmembrane region" description="Helical" evidence="7">
    <location>
        <begin position="128"/>
        <end position="153"/>
    </location>
</feature>
<evidence type="ECO:0000256" key="2">
    <source>
        <dbReference type="ARBA" id="ARBA00010581"/>
    </source>
</evidence>
<evidence type="ECO:0000259" key="8">
    <source>
        <dbReference type="PROSITE" id="PS50253"/>
    </source>
</evidence>
<dbReference type="OrthoDB" id="679789at2"/>
<proteinExistence type="inferred from homology"/>
<comment type="caution">
    <text evidence="9">The sequence shown here is derived from an EMBL/GenBank/DDBJ whole genome shotgun (WGS) entry which is preliminary data.</text>
</comment>
<evidence type="ECO:0000256" key="7">
    <source>
        <dbReference type="SAM" id="Phobius"/>
    </source>
</evidence>
<dbReference type="GO" id="GO:0019646">
    <property type="term" value="P:aerobic electron transport chain"/>
    <property type="evidence" value="ECO:0007669"/>
    <property type="project" value="InterPro"/>
</dbReference>
<feature type="domain" description="Heme-copper oxidase subunit III family profile" evidence="8">
    <location>
        <begin position="1"/>
        <end position="193"/>
    </location>
</feature>
<gene>
    <name evidence="9" type="ORF">BD809_102228</name>
</gene>
<evidence type="ECO:0000256" key="1">
    <source>
        <dbReference type="ARBA" id="ARBA00004141"/>
    </source>
</evidence>
<dbReference type="PANTHER" id="PTHR11403:SF10">
    <property type="entry name" value="CYTOCHROME C OXIDASE"/>
    <property type="match status" value="1"/>
</dbReference>
<evidence type="ECO:0000256" key="4">
    <source>
        <dbReference type="ARBA" id="ARBA00022989"/>
    </source>
</evidence>
<keyword evidence="4 7" id="KW-1133">Transmembrane helix</keyword>
<accession>A0A5S5C9D1</accession>
<dbReference type="Pfam" id="PF00510">
    <property type="entry name" value="COX3"/>
    <property type="match status" value="1"/>
</dbReference>
<sequence length="193" mass="21941">MDLTQGTLKEKVNRSKKTMMWFAMVSMGMVFAGLTSAYVVSKSRNDWLSDLVFPSAFIYSTMVVVVCSLFLHIAIRAIKKSNRALATGLLLGALVLAVVFIILQFEGFEDIIAQGYFFTGSESTVTTSFIYAIVITHLAHVVGGLLVLFTVIYNHFKQKYQPAQTLGLELGAMYWHFVDFLWVYLFFFLYFFR</sequence>
<dbReference type="InterPro" id="IPR000298">
    <property type="entry name" value="Cyt_c_oxidase-like_su3"/>
</dbReference>
<feature type="transmembrane region" description="Helical" evidence="7">
    <location>
        <begin position="21"/>
        <end position="40"/>
    </location>
</feature>
<organism evidence="9 10">
    <name type="scientific">Aquimarina intermedia</name>
    <dbReference type="NCBI Taxonomy" id="350814"/>
    <lineage>
        <taxon>Bacteria</taxon>
        <taxon>Pseudomonadati</taxon>
        <taxon>Bacteroidota</taxon>
        <taxon>Flavobacteriia</taxon>
        <taxon>Flavobacteriales</taxon>
        <taxon>Flavobacteriaceae</taxon>
        <taxon>Aquimarina</taxon>
    </lineage>
</organism>
<comment type="similarity">
    <text evidence="2 6">Belongs to the cytochrome c oxidase subunit 3 family.</text>
</comment>
<dbReference type="InterPro" id="IPR024791">
    <property type="entry name" value="Cyt_c/ubiquinol_Oxase_su3"/>
</dbReference>
<evidence type="ECO:0000256" key="6">
    <source>
        <dbReference type="RuleBase" id="RU003376"/>
    </source>
</evidence>
<dbReference type="SUPFAM" id="SSF81452">
    <property type="entry name" value="Cytochrome c oxidase subunit III-like"/>
    <property type="match status" value="1"/>
</dbReference>
<evidence type="ECO:0000313" key="9">
    <source>
        <dbReference type="EMBL" id="TYP76015.1"/>
    </source>
</evidence>
<dbReference type="AlphaFoldDB" id="A0A5S5C9D1"/>
<dbReference type="RefSeq" id="WP_148781621.1">
    <property type="nucleotide sequence ID" value="NZ_VNHU01000002.1"/>
</dbReference>
<dbReference type="InterPro" id="IPR013833">
    <property type="entry name" value="Cyt_c_oxidase_su3_a-hlx"/>
</dbReference>